<evidence type="ECO:0000259" key="2">
    <source>
        <dbReference type="SMART" id="SM00474"/>
    </source>
</evidence>
<proteinExistence type="predicted"/>
<dbReference type="AlphaFoldDB" id="A0ABD0YHI1"/>
<dbReference type="Gene3D" id="3.30.420.10">
    <property type="entry name" value="Ribonuclease H-like superfamily/Ribonuclease H"/>
    <property type="match status" value="1"/>
</dbReference>
<feature type="compositionally biased region" description="Low complexity" evidence="1">
    <location>
        <begin position="655"/>
        <end position="675"/>
    </location>
</feature>
<dbReference type="PANTHER" id="PTHR46814:SF1">
    <property type="entry name" value="EGALITARIAN, ISOFORM B"/>
    <property type="match status" value="1"/>
</dbReference>
<evidence type="ECO:0000313" key="4">
    <source>
        <dbReference type="Proteomes" id="UP001558652"/>
    </source>
</evidence>
<comment type="caution">
    <text evidence="3">The sequence shown here is derived from an EMBL/GenBank/DDBJ whole genome shotgun (WGS) entry which is preliminary data.</text>
</comment>
<dbReference type="CDD" id="cd06148">
    <property type="entry name" value="Egl_like_exo"/>
    <property type="match status" value="1"/>
</dbReference>
<dbReference type="SMART" id="SM00474">
    <property type="entry name" value="35EXOc"/>
    <property type="match status" value="1"/>
</dbReference>
<dbReference type="Pfam" id="PF23713">
    <property type="entry name" value="WHD_Egal"/>
    <property type="match status" value="3"/>
</dbReference>
<gene>
    <name evidence="3" type="ORF">AAG570_011845</name>
</gene>
<dbReference type="EMBL" id="JBFDAA010000007">
    <property type="protein sequence ID" value="KAL1130599.1"/>
    <property type="molecule type" value="Genomic_DNA"/>
</dbReference>
<dbReference type="InterPro" id="IPR002562">
    <property type="entry name" value="3'-5'_exonuclease_dom"/>
</dbReference>
<dbReference type="Pfam" id="PF01612">
    <property type="entry name" value="DNA_pol_A_exo1"/>
    <property type="match status" value="1"/>
</dbReference>
<accession>A0ABD0YHI1</accession>
<name>A0ABD0YHI1_9HEMI</name>
<keyword evidence="4" id="KW-1185">Reference proteome</keyword>
<dbReference type="InterPro" id="IPR036397">
    <property type="entry name" value="RNaseH_sf"/>
</dbReference>
<dbReference type="Proteomes" id="UP001558652">
    <property type="component" value="Unassembled WGS sequence"/>
</dbReference>
<dbReference type="InterPro" id="IPR056589">
    <property type="entry name" value="WH_Egal-1"/>
</dbReference>
<protein>
    <recommendedName>
        <fullName evidence="2">3'-5' exonuclease domain-containing protein</fullName>
    </recommendedName>
</protein>
<feature type="region of interest" description="Disordered" evidence="1">
    <location>
        <begin position="653"/>
        <end position="678"/>
    </location>
</feature>
<sequence length="786" mass="88018">MDSTEYETIRNMTLLFFFERLMDKGGPRTLHDLSCQFGAKGFTKEMRQIAGGSQSGLKKFLSQYPSLFTVDGDFVRINAFCSDVSSTDDKEVTQGWKRDYAKEAVEYFSTKLKQYGEGTEVPIKSLLGHRSQASPEVRHISGQHIREFRDFLCRYPETFVISEDTVILKEYEGRTPQPFKEPDVVQVDSAVTTRLINFFRQCVDMKGPLLVEQLFYYVETFFSEETWSSIFKTPQDLSTFLKMHSNLFHVQSNLVTNVVQKPPLVETAKNVNNYVDSSTSFEPLQAQPVQSQLVPPLQSTNVLTLKQRINTLVMKTLAENTEKDRCLAASSINGENWKAKVLQNTKVIANVKECLNFVEDLLSRSGATAISFDCEGINVGVKGQLTLFQVGLSSGQAYIFDLVTCPNLVTAGALQRLLESDSIIKVMHDCRNDSVNLYNQFGITLRNVFDTQAAHAVVQLQLTGKPVYKVKNVSLNALCQLYGAPINPQKDALKALYRRDQRYWARRPLTRDMLLYAAADVLSLVPQVYNAILKELRRELEPLLWELCEEQVLMHIQPLEVKQQKKQRKVESEVADLRAKLAAGSSGANNLPGRSIVLSNREIRLLRYLDLTEEEKEKLKGSYKVARKLEKLEGKNRYCILLKNRESEGEMLSLESCNSGKSTSSENSTSGVSLSGEPRSLTESMQLMDELLSDTGIDRLDKMERLEALLTSAVAAHSGGGGGVSAGGSIQHQCTCTCHISDSEARASQTVSTGDIVITNVFVNNEDKDQERILTSSPKKNDVSVI</sequence>
<evidence type="ECO:0000256" key="1">
    <source>
        <dbReference type="SAM" id="MobiDB-lite"/>
    </source>
</evidence>
<dbReference type="InterPro" id="IPR012337">
    <property type="entry name" value="RNaseH-like_sf"/>
</dbReference>
<evidence type="ECO:0000313" key="3">
    <source>
        <dbReference type="EMBL" id="KAL1130599.1"/>
    </source>
</evidence>
<feature type="domain" description="3'-5' exonuclease" evidence="2">
    <location>
        <begin position="345"/>
        <end position="537"/>
    </location>
</feature>
<reference evidence="3 4" key="1">
    <citation type="submission" date="2024-07" db="EMBL/GenBank/DDBJ databases">
        <title>Chromosome-level genome assembly of the water stick insect Ranatra chinensis (Heteroptera: Nepidae).</title>
        <authorList>
            <person name="Liu X."/>
        </authorList>
    </citation>
    <scope>NUCLEOTIDE SEQUENCE [LARGE SCALE GENOMIC DNA]</scope>
    <source>
        <strain evidence="3">Cailab_2021Rc</strain>
        <tissue evidence="3">Muscle</tissue>
    </source>
</reference>
<dbReference type="SUPFAM" id="SSF53098">
    <property type="entry name" value="Ribonuclease H-like"/>
    <property type="match status" value="1"/>
</dbReference>
<organism evidence="3 4">
    <name type="scientific">Ranatra chinensis</name>
    <dbReference type="NCBI Taxonomy" id="642074"/>
    <lineage>
        <taxon>Eukaryota</taxon>
        <taxon>Metazoa</taxon>
        <taxon>Ecdysozoa</taxon>
        <taxon>Arthropoda</taxon>
        <taxon>Hexapoda</taxon>
        <taxon>Insecta</taxon>
        <taxon>Pterygota</taxon>
        <taxon>Neoptera</taxon>
        <taxon>Paraneoptera</taxon>
        <taxon>Hemiptera</taxon>
        <taxon>Heteroptera</taxon>
        <taxon>Panheteroptera</taxon>
        <taxon>Nepomorpha</taxon>
        <taxon>Nepidae</taxon>
        <taxon>Ranatrinae</taxon>
        <taxon>Ranatra</taxon>
    </lineage>
</organism>
<dbReference type="PANTHER" id="PTHR46814">
    <property type="entry name" value="EGALITARIAN, ISOFORM B"/>
    <property type="match status" value="1"/>
</dbReference>